<comment type="caution">
    <text evidence="3">The sequence shown here is derived from an EMBL/GenBank/DDBJ whole genome shotgun (WGS) entry which is preliminary data.</text>
</comment>
<evidence type="ECO:0000313" key="3">
    <source>
        <dbReference type="EMBL" id="KZZ89372.1"/>
    </source>
</evidence>
<dbReference type="STRING" id="1081109.A0A167WX13"/>
<dbReference type="AlphaFoldDB" id="A0A167WX13"/>
<evidence type="ECO:0000256" key="2">
    <source>
        <dbReference type="RuleBase" id="RU361163"/>
    </source>
</evidence>
<name>A0A167WX13_9HYPO</name>
<evidence type="ECO:0000256" key="1">
    <source>
        <dbReference type="ARBA" id="ARBA00005519"/>
    </source>
</evidence>
<proteinExistence type="inferred from homology"/>
<reference evidence="3 4" key="1">
    <citation type="journal article" date="2016" name="Genome Biol. Evol.">
        <title>Divergent and convergent evolution of fungal pathogenicity.</title>
        <authorList>
            <person name="Shang Y."/>
            <person name="Xiao G."/>
            <person name="Zheng P."/>
            <person name="Cen K."/>
            <person name="Zhan S."/>
            <person name="Wang C."/>
        </authorList>
    </citation>
    <scope>NUCLEOTIDE SEQUENCE [LARGE SCALE GENOMIC DNA]</scope>
    <source>
        <strain evidence="3 4">RCEF 2490</strain>
    </source>
</reference>
<dbReference type="Proteomes" id="UP000078544">
    <property type="component" value="Unassembled WGS sequence"/>
</dbReference>
<dbReference type="OrthoDB" id="89349at2759"/>
<keyword evidence="2" id="KW-0119">Carbohydrate metabolism</keyword>
<dbReference type="Gene3D" id="2.60.120.180">
    <property type="match status" value="1"/>
</dbReference>
<dbReference type="InterPro" id="IPR002594">
    <property type="entry name" value="GH12"/>
</dbReference>
<dbReference type="PANTHER" id="PTHR34002">
    <property type="entry name" value="BLR1656 PROTEIN"/>
    <property type="match status" value="1"/>
</dbReference>
<comment type="similarity">
    <text evidence="1 2">Belongs to the glycosyl hydrolase 12 (cellulase H) family.</text>
</comment>
<evidence type="ECO:0000313" key="4">
    <source>
        <dbReference type="Proteomes" id="UP000078544"/>
    </source>
</evidence>
<organism evidence="3 4">
    <name type="scientific">Moelleriella libera RCEF 2490</name>
    <dbReference type="NCBI Taxonomy" id="1081109"/>
    <lineage>
        <taxon>Eukaryota</taxon>
        <taxon>Fungi</taxon>
        <taxon>Dikarya</taxon>
        <taxon>Ascomycota</taxon>
        <taxon>Pezizomycotina</taxon>
        <taxon>Sordariomycetes</taxon>
        <taxon>Hypocreomycetidae</taxon>
        <taxon>Hypocreales</taxon>
        <taxon>Clavicipitaceae</taxon>
        <taxon>Moelleriella</taxon>
    </lineage>
</organism>
<protein>
    <submittedName>
        <fullName evidence="3">Glycoside hydrolase, family 11/12, catalytic domain protein</fullName>
    </submittedName>
</protein>
<sequence length="328" mass="35651">MFRWLVSAGFLALPIGATIGVLLAIQALRSAHGQPPPFSGGDLGGDLPGTGVPRNRDSVQMWCDEAYGFDPKSKGVNFILNPNPWGWQKGDPGAQCMQVEYFGNKTYATPYSAPPFNITWQYTRATDPAKNVHGFPNAKLDSNKLPAQLGSITKMQVGVEWHMSLANDSATAVSLTKSEVSAKQINANVAIDMFLHQDQARSLSSEQASHEVMVWFADFGTDTWPIGKTAGADKGVKATQTIGDATFELYAGQNSLQQTVLSWVSTTAVETFNQSLTPLFDAIFALNDASFPKKTDYLGYFAFGQETYWSPQNVTFSVPQLAVNVETS</sequence>
<dbReference type="InterPro" id="IPR013320">
    <property type="entry name" value="ConA-like_dom_sf"/>
</dbReference>
<dbReference type="GO" id="GO:0000272">
    <property type="term" value="P:polysaccharide catabolic process"/>
    <property type="evidence" value="ECO:0007669"/>
    <property type="project" value="UniProtKB-KW"/>
</dbReference>
<keyword evidence="2 3" id="KW-0378">Hydrolase</keyword>
<accession>A0A167WX13</accession>
<dbReference type="Pfam" id="PF01670">
    <property type="entry name" value="Glyco_hydro_12"/>
    <property type="match status" value="1"/>
</dbReference>
<keyword evidence="4" id="KW-1185">Reference proteome</keyword>
<keyword evidence="2" id="KW-0326">Glycosidase</keyword>
<dbReference type="InterPro" id="IPR013319">
    <property type="entry name" value="GH11/12"/>
</dbReference>
<dbReference type="PANTHER" id="PTHR34002:SF9">
    <property type="entry name" value="XYLOGLUCAN-SPECIFIC ENDO-BETA-1,4-GLUCANASE A"/>
    <property type="match status" value="1"/>
</dbReference>
<gene>
    <name evidence="3" type="ORF">AAL_07671</name>
</gene>
<dbReference type="EMBL" id="AZGY01000025">
    <property type="protein sequence ID" value="KZZ89372.1"/>
    <property type="molecule type" value="Genomic_DNA"/>
</dbReference>
<dbReference type="GO" id="GO:0008810">
    <property type="term" value="F:cellulase activity"/>
    <property type="evidence" value="ECO:0007669"/>
    <property type="project" value="InterPro"/>
</dbReference>
<dbReference type="SUPFAM" id="SSF49899">
    <property type="entry name" value="Concanavalin A-like lectins/glucanases"/>
    <property type="match status" value="1"/>
</dbReference>
<keyword evidence="2" id="KW-0624">Polysaccharide degradation</keyword>